<keyword evidence="1" id="KW-0862">Zinc</keyword>
<dbReference type="Pfam" id="PF13639">
    <property type="entry name" value="zf-RING_2"/>
    <property type="match status" value="1"/>
</dbReference>
<dbReference type="InterPro" id="IPR001841">
    <property type="entry name" value="Znf_RING"/>
</dbReference>
<dbReference type="Gene3D" id="3.30.40.10">
    <property type="entry name" value="Zinc/RING finger domain, C3HC4 (zinc finger)"/>
    <property type="match status" value="1"/>
</dbReference>
<dbReference type="CDD" id="cd06503">
    <property type="entry name" value="ATP-synt_Fo_b"/>
    <property type="match status" value="1"/>
</dbReference>
<gene>
    <name evidence="4" type="ORF">PsYK624_147770</name>
</gene>
<dbReference type="CDD" id="cd16448">
    <property type="entry name" value="RING-H2"/>
    <property type="match status" value="1"/>
</dbReference>
<evidence type="ECO:0000313" key="5">
    <source>
        <dbReference type="Proteomes" id="UP000703269"/>
    </source>
</evidence>
<evidence type="ECO:0000256" key="1">
    <source>
        <dbReference type="PROSITE-ProRule" id="PRU00175"/>
    </source>
</evidence>
<evidence type="ECO:0000256" key="2">
    <source>
        <dbReference type="SAM" id="MobiDB-lite"/>
    </source>
</evidence>
<accession>A0A9P3LKN9</accession>
<organism evidence="4 5">
    <name type="scientific">Phanerochaete sordida</name>
    <dbReference type="NCBI Taxonomy" id="48140"/>
    <lineage>
        <taxon>Eukaryota</taxon>
        <taxon>Fungi</taxon>
        <taxon>Dikarya</taxon>
        <taxon>Basidiomycota</taxon>
        <taxon>Agaricomycotina</taxon>
        <taxon>Agaricomycetes</taxon>
        <taxon>Polyporales</taxon>
        <taxon>Phanerochaetaceae</taxon>
        <taxon>Phanerochaete</taxon>
    </lineage>
</organism>
<name>A0A9P3LKN9_9APHY</name>
<feature type="region of interest" description="Disordered" evidence="2">
    <location>
        <begin position="259"/>
        <end position="281"/>
    </location>
</feature>
<proteinExistence type="predicted"/>
<keyword evidence="5" id="KW-1185">Reference proteome</keyword>
<dbReference type="AlphaFoldDB" id="A0A9P3LKN9"/>
<sequence>MSQGTTGTADNLLRIYCAICTGYHPPEAVRGLPCGHVFCDSGLQRYFQTLNTPRGANVPIAIRRRLCPACRAALKPGDHLQTLFLQGCFARSSAANADTIYEEERNTEDPPAGTAMTLGGGYAEQVLKRAEQAAECINKLDSMCTSQSVKRVAQHLTGISGSMQTDEKDDHIKALLASLSAFLQDAVCKLFDTAKEKDRLVQESERKRAQLKREVNTLNAEAARREQLLEDALAMAERGAHEAAELRGEVQRLETAKMADKKKMAGLQAEAEQARSTERRLRHKLADAEAALQQATAELEAQRASAEQQRQENADLREQSQYEYPYDDAFGDAPGPPSEYDAFVQGSSRAESQSWETSSVVYAEDIDLDSEPSQTSSPPRSVSMRSSQATRAPSAAPSLASSSLLSSARRFHPLSKPGARKTAGGAAPVRPKFKSDWSLPPPPSKRKRTAGDEEKKKFPIKTDANGRPIGQLQVGPLGKLNKYN</sequence>
<feature type="compositionally biased region" description="Low complexity" evidence="2">
    <location>
        <begin position="376"/>
        <end position="408"/>
    </location>
</feature>
<dbReference type="InterPro" id="IPR013083">
    <property type="entry name" value="Znf_RING/FYVE/PHD"/>
</dbReference>
<dbReference type="OrthoDB" id="26525at2759"/>
<feature type="compositionally biased region" description="Polar residues" evidence="2">
    <location>
        <begin position="345"/>
        <end position="360"/>
    </location>
</feature>
<evidence type="ECO:0000259" key="3">
    <source>
        <dbReference type="PROSITE" id="PS50089"/>
    </source>
</evidence>
<protein>
    <recommendedName>
        <fullName evidence="3">RING-type domain-containing protein</fullName>
    </recommendedName>
</protein>
<comment type="caution">
    <text evidence="4">The sequence shown here is derived from an EMBL/GenBank/DDBJ whole genome shotgun (WGS) entry which is preliminary data.</text>
</comment>
<evidence type="ECO:0000313" key="4">
    <source>
        <dbReference type="EMBL" id="GJE98545.1"/>
    </source>
</evidence>
<dbReference type="EMBL" id="BPQB01000090">
    <property type="protein sequence ID" value="GJE98545.1"/>
    <property type="molecule type" value="Genomic_DNA"/>
</dbReference>
<feature type="compositionally biased region" description="Basic and acidic residues" evidence="2">
    <location>
        <begin position="272"/>
        <end position="281"/>
    </location>
</feature>
<dbReference type="Proteomes" id="UP000703269">
    <property type="component" value="Unassembled WGS sequence"/>
</dbReference>
<dbReference type="PROSITE" id="PS50089">
    <property type="entry name" value="ZF_RING_2"/>
    <property type="match status" value="1"/>
</dbReference>
<reference evidence="4 5" key="1">
    <citation type="submission" date="2021-08" db="EMBL/GenBank/DDBJ databases">
        <title>Draft Genome Sequence of Phanerochaete sordida strain YK-624.</title>
        <authorList>
            <person name="Mori T."/>
            <person name="Dohra H."/>
            <person name="Suzuki T."/>
            <person name="Kawagishi H."/>
            <person name="Hirai H."/>
        </authorList>
    </citation>
    <scope>NUCLEOTIDE SEQUENCE [LARGE SCALE GENOMIC DNA]</scope>
    <source>
        <strain evidence="4 5">YK-624</strain>
    </source>
</reference>
<keyword evidence="1" id="KW-0479">Metal-binding</keyword>
<feature type="domain" description="RING-type" evidence="3">
    <location>
        <begin position="17"/>
        <end position="71"/>
    </location>
</feature>
<dbReference type="SUPFAM" id="SSF57850">
    <property type="entry name" value="RING/U-box"/>
    <property type="match status" value="1"/>
</dbReference>
<dbReference type="GO" id="GO:0008270">
    <property type="term" value="F:zinc ion binding"/>
    <property type="evidence" value="ECO:0007669"/>
    <property type="project" value="UniProtKB-KW"/>
</dbReference>
<keyword evidence="1" id="KW-0863">Zinc-finger</keyword>
<feature type="region of interest" description="Disordered" evidence="2">
    <location>
        <begin position="326"/>
        <end position="484"/>
    </location>
</feature>